<proteinExistence type="predicted"/>
<sequence length="91" mass="11105">MKRHQNSHETRHLLQPEDEVFEEGLMLKPLSPIKSDRPSRRSHDRSFPEEEEPKKRRRRGRRRSGKYRVLLPNFASLLSSFCRILFRFFRL</sequence>
<organism evidence="3 4">
    <name type="scientific">Trichostrongylus colubriformis</name>
    <name type="common">Black scour worm</name>
    <dbReference type="NCBI Taxonomy" id="6319"/>
    <lineage>
        <taxon>Eukaryota</taxon>
        <taxon>Metazoa</taxon>
        <taxon>Ecdysozoa</taxon>
        <taxon>Nematoda</taxon>
        <taxon>Chromadorea</taxon>
        <taxon>Rhabditida</taxon>
        <taxon>Rhabditina</taxon>
        <taxon>Rhabditomorpha</taxon>
        <taxon>Strongyloidea</taxon>
        <taxon>Trichostrongylidae</taxon>
        <taxon>Trichostrongylus</taxon>
    </lineage>
</organism>
<dbReference type="AlphaFoldDB" id="A0AAN8FLR3"/>
<keyword evidence="4" id="KW-1185">Reference proteome</keyword>
<evidence type="ECO:0000313" key="3">
    <source>
        <dbReference type="EMBL" id="KAK5982446.1"/>
    </source>
</evidence>
<protein>
    <submittedName>
        <fullName evidence="3">Uncharacterized protein</fullName>
    </submittedName>
</protein>
<keyword evidence="2" id="KW-0812">Transmembrane</keyword>
<name>A0AAN8FLR3_TRICO</name>
<keyword evidence="2" id="KW-1133">Transmembrane helix</keyword>
<feature type="compositionally biased region" description="Basic and acidic residues" evidence="1">
    <location>
        <begin position="34"/>
        <end position="54"/>
    </location>
</feature>
<dbReference type="Proteomes" id="UP001331761">
    <property type="component" value="Unassembled WGS sequence"/>
</dbReference>
<reference evidence="3 4" key="1">
    <citation type="submission" date="2019-10" db="EMBL/GenBank/DDBJ databases">
        <title>Assembly and Annotation for the nematode Trichostrongylus colubriformis.</title>
        <authorList>
            <person name="Martin J."/>
        </authorList>
    </citation>
    <scope>NUCLEOTIDE SEQUENCE [LARGE SCALE GENOMIC DNA]</scope>
    <source>
        <strain evidence="3">G859</strain>
        <tissue evidence="3">Whole worm</tissue>
    </source>
</reference>
<accession>A0AAN8FLR3</accession>
<feature type="region of interest" description="Disordered" evidence="1">
    <location>
        <begin position="28"/>
        <end position="63"/>
    </location>
</feature>
<dbReference type="EMBL" id="WIXE01005109">
    <property type="protein sequence ID" value="KAK5982446.1"/>
    <property type="molecule type" value="Genomic_DNA"/>
</dbReference>
<feature type="transmembrane region" description="Helical" evidence="2">
    <location>
        <begin position="67"/>
        <end position="86"/>
    </location>
</feature>
<comment type="caution">
    <text evidence="3">The sequence shown here is derived from an EMBL/GenBank/DDBJ whole genome shotgun (WGS) entry which is preliminary data.</text>
</comment>
<evidence type="ECO:0000313" key="4">
    <source>
        <dbReference type="Proteomes" id="UP001331761"/>
    </source>
</evidence>
<evidence type="ECO:0000256" key="1">
    <source>
        <dbReference type="SAM" id="MobiDB-lite"/>
    </source>
</evidence>
<keyword evidence="2" id="KW-0472">Membrane</keyword>
<evidence type="ECO:0000256" key="2">
    <source>
        <dbReference type="SAM" id="Phobius"/>
    </source>
</evidence>
<gene>
    <name evidence="3" type="ORF">GCK32_021044</name>
</gene>